<dbReference type="Pfam" id="PF00561">
    <property type="entry name" value="Abhydrolase_1"/>
    <property type="match status" value="1"/>
</dbReference>
<dbReference type="PANTHER" id="PTHR32268:SF16">
    <property type="entry name" value="SERINE O-SUCCINYLTRANSFERASE"/>
    <property type="match status" value="1"/>
</dbReference>
<feature type="active site" description="Nucleophile" evidence="2">
    <location>
        <position position="122"/>
    </location>
</feature>
<comment type="similarity">
    <text evidence="1">Belongs to the AB hydrolase superfamily. MetX family.</text>
</comment>
<dbReference type="GO" id="GO:0004414">
    <property type="term" value="F:homoserine O-acetyltransferase activity"/>
    <property type="evidence" value="ECO:0007669"/>
    <property type="project" value="TreeGrafter"/>
</dbReference>
<feature type="domain" description="AB hydrolase-1" evidence="3">
    <location>
        <begin position="39"/>
        <end position="331"/>
    </location>
</feature>
<dbReference type="NCBIfam" id="NF001209">
    <property type="entry name" value="PRK00175.1"/>
    <property type="match status" value="1"/>
</dbReference>
<evidence type="ECO:0000313" key="4">
    <source>
        <dbReference type="EMBL" id="KNC85081.1"/>
    </source>
</evidence>
<dbReference type="PANTHER" id="PTHR32268">
    <property type="entry name" value="HOMOSERINE O-ACETYLTRANSFERASE"/>
    <property type="match status" value="1"/>
</dbReference>
<evidence type="ECO:0000256" key="2">
    <source>
        <dbReference type="PIRSR" id="PIRSR000443-1"/>
    </source>
</evidence>
<feature type="active site" evidence="2">
    <location>
        <position position="293"/>
    </location>
</feature>
<dbReference type="InterPro" id="IPR000073">
    <property type="entry name" value="AB_hydrolase_1"/>
</dbReference>
<evidence type="ECO:0000259" key="3">
    <source>
        <dbReference type="Pfam" id="PF00561"/>
    </source>
</evidence>
<dbReference type="STRING" id="667725.A0A0L0G884"/>
<dbReference type="SUPFAM" id="SSF53474">
    <property type="entry name" value="alpha/beta-Hydrolases"/>
    <property type="match status" value="1"/>
</dbReference>
<dbReference type="GO" id="GO:0009086">
    <property type="term" value="P:methionine biosynthetic process"/>
    <property type="evidence" value="ECO:0007669"/>
    <property type="project" value="TreeGrafter"/>
</dbReference>
<keyword evidence="4" id="KW-0808">Transferase</keyword>
<dbReference type="GO" id="GO:0009092">
    <property type="term" value="P:homoserine metabolic process"/>
    <property type="evidence" value="ECO:0007669"/>
    <property type="project" value="TreeGrafter"/>
</dbReference>
<dbReference type="OrthoDB" id="444135at2759"/>
<feature type="active site" evidence="2">
    <location>
        <position position="327"/>
    </location>
</feature>
<reference evidence="4 5" key="1">
    <citation type="submission" date="2011-02" db="EMBL/GenBank/DDBJ databases">
        <title>The Genome Sequence of Sphaeroforma arctica JP610.</title>
        <authorList>
            <consortium name="The Broad Institute Genome Sequencing Platform"/>
            <person name="Russ C."/>
            <person name="Cuomo C."/>
            <person name="Young S.K."/>
            <person name="Zeng Q."/>
            <person name="Gargeya S."/>
            <person name="Alvarado L."/>
            <person name="Berlin A."/>
            <person name="Chapman S.B."/>
            <person name="Chen Z."/>
            <person name="Freedman E."/>
            <person name="Gellesch M."/>
            <person name="Goldberg J."/>
            <person name="Griggs A."/>
            <person name="Gujja S."/>
            <person name="Heilman E."/>
            <person name="Heiman D."/>
            <person name="Howarth C."/>
            <person name="Mehta T."/>
            <person name="Neiman D."/>
            <person name="Pearson M."/>
            <person name="Roberts A."/>
            <person name="Saif S."/>
            <person name="Shea T."/>
            <person name="Shenoy N."/>
            <person name="Sisk P."/>
            <person name="Stolte C."/>
            <person name="Sykes S."/>
            <person name="White J."/>
            <person name="Yandava C."/>
            <person name="Burger G."/>
            <person name="Gray M.W."/>
            <person name="Holland P.W.H."/>
            <person name="King N."/>
            <person name="Lang F.B.F."/>
            <person name="Roger A.J."/>
            <person name="Ruiz-Trillo I."/>
            <person name="Haas B."/>
            <person name="Nusbaum C."/>
            <person name="Birren B."/>
        </authorList>
    </citation>
    <scope>NUCLEOTIDE SEQUENCE [LARGE SCALE GENOMIC DNA]</scope>
    <source>
        <strain evidence="4 5">JP610</strain>
    </source>
</reference>
<dbReference type="EMBL" id="KQ241721">
    <property type="protein sequence ID" value="KNC85081.1"/>
    <property type="molecule type" value="Genomic_DNA"/>
</dbReference>
<dbReference type="GO" id="GO:0006535">
    <property type="term" value="P:cysteine biosynthetic process from serine"/>
    <property type="evidence" value="ECO:0007669"/>
    <property type="project" value="TreeGrafter"/>
</dbReference>
<dbReference type="GO" id="GO:0005739">
    <property type="term" value="C:mitochondrion"/>
    <property type="evidence" value="ECO:0007669"/>
    <property type="project" value="TreeGrafter"/>
</dbReference>
<dbReference type="GO" id="GO:0009001">
    <property type="term" value="F:serine O-acetyltransferase activity"/>
    <property type="evidence" value="ECO:0007669"/>
    <property type="project" value="TreeGrafter"/>
</dbReference>
<dbReference type="HAMAP" id="MF_00296">
    <property type="entry name" value="MetX_acyltransf"/>
    <property type="match status" value="1"/>
</dbReference>
<evidence type="ECO:0000313" key="5">
    <source>
        <dbReference type="Proteomes" id="UP000054560"/>
    </source>
</evidence>
<accession>A0A0L0G884</accession>
<dbReference type="Gene3D" id="3.40.50.1820">
    <property type="entry name" value="alpha/beta hydrolase"/>
    <property type="match status" value="1"/>
</dbReference>
<dbReference type="AlphaFoldDB" id="A0A0L0G884"/>
<dbReference type="PIRSF" id="PIRSF000443">
    <property type="entry name" value="Homoser_Ac_trans"/>
    <property type="match status" value="1"/>
</dbReference>
<dbReference type="GeneID" id="25903213"/>
<dbReference type="InterPro" id="IPR008220">
    <property type="entry name" value="HAT_MetX-like"/>
</dbReference>
<keyword evidence="5" id="KW-1185">Reference proteome</keyword>
<sequence>MTVGYESWGEINADHTNCILLCTGLSSHSHAASSERNTNPGWWEKFIGPGKALDTNKFFVVCTNVLGSCYGTTGPSSINPETGKHYATDFPAITVADMVKLQMRFLSEKFSIFSLHAAVGSSLGGMQSLAVAAEFGPERVGRVVSISACAQSHPTSIAIRYAQRRCIVTDPNWQHGHFYDTESYPSVGMKTARIMGTISYRSGPEWLKRFKNNRIDEDKHMGEPHGSGFGPDFMIEAYLSHQSESFATRYDPNSILYISKAMDMFDLGRGFGSLSEGLQRIKVPTLVLGVQSDILFPVFQQKQIAQLLREGGNKKVTYYELDAIYGHDTFLLDVKNVGGAVKGHIEHNLSSAAEQYKASGC</sequence>
<name>A0A0L0G884_9EUKA</name>
<organism evidence="4 5">
    <name type="scientific">Sphaeroforma arctica JP610</name>
    <dbReference type="NCBI Taxonomy" id="667725"/>
    <lineage>
        <taxon>Eukaryota</taxon>
        <taxon>Ichthyosporea</taxon>
        <taxon>Ichthyophonida</taxon>
        <taxon>Sphaeroforma</taxon>
    </lineage>
</organism>
<dbReference type="eggNOG" id="ENOG502QR3J">
    <property type="taxonomic scope" value="Eukaryota"/>
</dbReference>
<dbReference type="RefSeq" id="XP_014158983.1">
    <property type="nucleotide sequence ID" value="XM_014303508.1"/>
</dbReference>
<gene>
    <name evidence="4" type="ORF">SARC_02709</name>
</gene>
<dbReference type="NCBIfam" id="TIGR01392">
    <property type="entry name" value="homoserO_Ac_trn"/>
    <property type="match status" value="1"/>
</dbReference>
<dbReference type="InterPro" id="IPR029058">
    <property type="entry name" value="AB_hydrolase_fold"/>
</dbReference>
<dbReference type="Proteomes" id="UP000054560">
    <property type="component" value="Unassembled WGS sequence"/>
</dbReference>
<protein>
    <submittedName>
        <fullName evidence="4">Homoserine O-acetyltransferase</fullName>
    </submittedName>
</protein>
<proteinExistence type="inferred from homology"/>
<evidence type="ECO:0000256" key="1">
    <source>
        <dbReference type="ARBA" id="ARBA00006886"/>
    </source>
</evidence>